<feature type="transmembrane region" description="Helical" evidence="1">
    <location>
        <begin position="244"/>
        <end position="264"/>
    </location>
</feature>
<dbReference type="EMBL" id="AJAT01000015">
    <property type="protein sequence ID" value="EOL43919.1"/>
    <property type="molecule type" value="Genomic_DNA"/>
</dbReference>
<keyword evidence="1" id="KW-1133">Transmembrane helix</keyword>
<dbReference type="eggNOG" id="COG5521">
    <property type="taxonomic scope" value="Bacteria"/>
</dbReference>
<dbReference type="RefSeq" id="WP_010768563.1">
    <property type="nucleotide sequence ID" value="NZ_ASWE01000002.1"/>
</dbReference>
<organism evidence="2 3">
    <name type="scientific">Enterococcus phoeniculicola ATCC BAA-412</name>
    <dbReference type="NCBI Taxonomy" id="1158610"/>
    <lineage>
        <taxon>Bacteria</taxon>
        <taxon>Bacillati</taxon>
        <taxon>Bacillota</taxon>
        <taxon>Bacilli</taxon>
        <taxon>Lactobacillales</taxon>
        <taxon>Enterococcaceae</taxon>
        <taxon>Enterococcus</taxon>
    </lineage>
</organism>
<evidence type="ECO:0000313" key="3">
    <source>
        <dbReference type="Proteomes" id="UP000013785"/>
    </source>
</evidence>
<gene>
    <name evidence="2" type="ORF">UC3_01901</name>
</gene>
<dbReference type="OrthoDB" id="2287686at2"/>
<evidence type="ECO:0000256" key="1">
    <source>
        <dbReference type="SAM" id="Phobius"/>
    </source>
</evidence>
<dbReference type="PATRIC" id="fig|1158610.3.peg.1895"/>
<feature type="transmembrane region" description="Helical" evidence="1">
    <location>
        <begin position="27"/>
        <end position="49"/>
    </location>
</feature>
<evidence type="ECO:0000313" key="2">
    <source>
        <dbReference type="EMBL" id="EOL43919.1"/>
    </source>
</evidence>
<dbReference type="AlphaFoldDB" id="R3TQW3"/>
<feature type="transmembrane region" description="Helical" evidence="1">
    <location>
        <begin position="175"/>
        <end position="204"/>
    </location>
</feature>
<keyword evidence="1" id="KW-0472">Membrane</keyword>
<dbReference type="Proteomes" id="UP000013785">
    <property type="component" value="Unassembled WGS sequence"/>
</dbReference>
<reference evidence="2 3" key="1">
    <citation type="submission" date="2013-02" db="EMBL/GenBank/DDBJ databases">
        <title>The Genome Sequence of Enterococcus phoeniculicola BAA-412.</title>
        <authorList>
            <consortium name="The Broad Institute Genome Sequencing Platform"/>
            <consortium name="The Broad Institute Genome Sequencing Center for Infectious Disease"/>
            <person name="Earl A.M."/>
            <person name="Gilmore M.S."/>
            <person name="Lebreton F."/>
            <person name="Walker B."/>
            <person name="Young S.K."/>
            <person name="Zeng Q."/>
            <person name="Gargeya S."/>
            <person name="Fitzgerald M."/>
            <person name="Haas B."/>
            <person name="Abouelleil A."/>
            <person name="Alvarado L."/>
            <person name="Arachchi H.M."/>
            <person name="Berlin A.M."/>
            <person name="Chapman S.B."/>
            <person name="Dewar J."/>
            <person name="Goldberg J."/>
            <person name="Griggs A."/>
            <person name="Gujja S."/>
            <person name="Hansen M."/>
            <person name="Howarth C."/>
            <person name="Imamovic A."/>
            <person name="Larimer J."/>
            <person name="McCowan C."/>
            <person name="Murphy C."/>
            <person name="Neiman D."/>
            <person name="Pearson M."/>
            <person name="Priest M."/>
            <person name="Roberts A."/>
            <person name="Saif S."/>
            <person name="Shea T."/>
            <person name="Sisk P."/>
            <person name="Sykes S."/>
            <person name="Wortman J."/>
            <person name="Nusbaum C."/>
            <person name="Birren B."/>
        </authorList>
    </citation>
    <scope>NUCLEOTIDE SEQUENCE [LARGE SCALE GENOMIC DNA]</scope>
    <source>
        <strain evidence="2 3">ATCC BAA-412</strain>
    </source>
</reference>
<dbReference type="HOGENOM" id="CLU_082338_0_0_9"/>
<feature type="transmembrane region" description="Helical" evidence="1">
    <location>
        <begin position="216"/>
        <end position="238"/>
    </location>
</feature>
<comment type="caution">
    <text evidence="2">The sequence shown here is derived from an EMBL/GenBank/DDBJ whole genome shotgun (WGS) entry which is preliminary data.</text>
</comment>
<sequence>MKTDVFPINYFQAIFSPRKIFQFRKKFNWFQLFVLYLFLTALLVIPATLSFSGVKVIDENQFMPHVKELLTEQTAKDIQQLPIKNGQLNDSAVQIFEETKKGVIGTNLSEKQLSEKQYSLNFSEKKWQIHETIGGKQYVYQMNYSDKFSPEKITNQKEARTSINEEFVRNNRSSLLLTMSVTTGFLLFMMNLLLVLGAAFFLWLTKKSRLSSIHSYSESVSMVLASMGIGSIIALFVGLVHFDITVMIGIQSFGMIGMLFASYIKTRFKDSRGVEDK</sequence>
<accession>R3TQW3</accession>
<protein>
    <recommendedName>
        <fullName evidence="4">Maltodextrose utilization protein MalA</fullName>
    </recommendedName>
</protein>
<name>R3TQW3_9ENTE</name>
<proteinExistence type="predicted"/>
<keyword evidence="3" id="KW-1185">Reference proteome</keyword>
<evidence type="ECO:0008006" key="4">
    <source>
        <dbReference type="Google" id="ProtNLM"/>
    </source>
</evidence>
<dbReference type="STRING" id="154621.RV11_GL001064"/>
<keyword evidence="1" id="KW-0812">Transmembrane</keyword>